<feature type="transmembrane region" description="Helical" evidence="8">
    <location>
        <begin position="391"/>
        <end position="414"/>
    </location>
</feature>
<feature type="transmembrane region" description="Helical" evidence="8">
    <location>
        <begin position="45"/>
        <end position="64"/>
    </location>
</feature>
<keyword evidence="6 8" id="KW-1133">Transmembrane helix</keyword>
<feature type="transmembrane region" description="Helical" evidence="8">
    <location>
        <begin position="84"/>
        <end position="104"/>
    </location>
</feature>
<protein>
    <submittedName>
        <fullName evidence="9">Glycine betaine transporter OpuD</fullName>
    </submittedName>
</protein>
<evidence type="ECO:0000256" key="1">
    <source>
        <dbReference type="ARBA" id="ARBA00004651"/>
    </source>
</evidence>
<feature type="transmembrane region" description="Helical" evidence="8">
    <location>
        <begin position="256"/>
        <end position="279"/>
    </location>
</feature>
<feature type="transmembrane region" description="Helical" evidence="8">
    <location>
        <begin position="310"/>
        <end position="330"/>
    </location>
</feature>
<gene>
    <name evidence="9" type="primary">opuD_1</name>
    <name evidence="9" type="ORF">MACH08_04600</name>
</gene>
<organism evidence="9 10">
    <name type="scientific">Oceanobacillus kimchii</name>
    <dbReference type="NCBI Taxonomy" id="746691"/>
    <lineage>
        <taxon>Bacteria</taxon>
        <taxon>Bacillati</taxon>
        <taxon>Bacillota</taxon>
        <taxon>Bacilli</taxon>
        <taxon>Bacillales</taxon>
        <taxon>Bacillaceae</taxon>
        <taxon>Oceanobacillus</taxon>
    </lineage>
</organism>
<reference evidence="9 10" key="1">
    <citation type="submission" date="2023-02" db="EMBL/GenBank/DDBJ databases">
        <title>Oceanobacillus kimchii IFOP_LL358 isolated form Alexandrium catenella lab strain.</title>
        <authorList>
            <person name="Gajardo G."/>
            <person name="Ueki S."/>
            <person name="Maruyama F."/>
        </authorList>
    </citation>
    <scope>NUCLEOTIDE SEQUENCE [LARGE SCALE GENOMIC DNA]</scope>
    <source>
        <strain evidence="9 10">IFOP_LL358</strain>
    </source>
</reference>
<evidence type="ECO:0000256" key="8">
    <source>
        <dbReference type="SAM" id="Phobius"/>
    </source>
</evidence>
<evidence type="ECO:0000256" key="7">
    <source>
        <dbReference type="ARBA" id="ARBA00023136"/>
    </source>
</evidence>
<keyword evidence="5 8" id="KW-0812">Transmembrane</keyword>
<feature type="transmembrane region" description="Helical" evidence="8">
    <location>
        <begin position="342"/>
        <end position="360"/>
    </location>
</feature>
<dbReference type="EMBL" id="BSKO01000001">
    <property type="protein sequence ID" value="GLO64676.1"/>
    <property type="molecule type" value="Genomic_DNA"/>
</dbReference>
<comment type="subcellular location">
    <subcellularLocation>
        <location evidence="1">Cell membrane</location>
        <topology evidence="1">Multi-pass membrane protein</topology>
    </subcellularLocation>
</comment>
<evidence type="ECO:0000313" key="9">
    <source>
        <dbReference type="EMBL" id="GLO64676.1"/>
    </source>
</evidence>
<feature type="transmembrane region" description="Helical" evidence="8">
    <location>
        <begin position="464"/>
        <end position="486"/>
    </location>
</feature>
<dbReference type="Proteomes" id="UP001275436">
    <property type="component" value="Unassembled WGS sequence"/>
</dbReference>
<comment type="caution">
    <text evidence="9">The sequence shown here is derived from an EMBL/GenBank/DDBJ whole genome shotgun (WGS) entry which is preliminary data.</text>
</comment>
<sequence length="505" mass="55274">MKKVTNVFYFSVILVGIMVALGAIFPVKFEEISQNVQSWVSSTFGWYYLLLMSVLVAVAIFIAVSPYGNIRLGKDSDRPDFSNISWVAMLFAAGIGIGLVFYGASEPLAHFMVDAPLSEPGTAQAFKEALSHSFFHWGIHGWSMYGLVALAIAYFQFRKDEPGLISVTLKPLFGDRMNGGFGKAIDALAIFATVVGVATSLGLGAIQINAGLSHLFGLPVNIGVQAIIILIVTVLFIISAWSGLNKGIKTLSNINLLLALTLFIFVLAVGPTLLIFNMFSESIGLYFQNFIRMSFRSAPLASDNRAWLDIWTIFYWAWWISWAPFVGIFVARISRGRTIRQFIFGVIIVPVLVISAWFTVFGTTAGEMQQQGIVDLTQFSTELVLFNMFDYLPLSTIISLLAIFLLVIFFITSADSATFVLGMQSTGGSLSPPNSVKVALGLSISAVALILLYVGGLSSLQNTVIVAALPFSFVVILMVISLYRALKEDAYIKRRKTSLKKNEEA</sequence>
<comment type="similarity">
    <text evidence="2">Belongs to the BCCT transporter (TC 2.A.15) family.</text>
</comment>
<evidence type="ECO:0000256" key="6">
    <source>
        <dbReference type="ARBA" id="ARBA00022989"/>
    </source>
</evidence>
<proteinExistence type="inferred from homology"/>
<dbReference type="PANTHER" id="PTHR30047:SF7">
    <property type="entry name" value="HIGH-AFFINITY CHOLINE TRANSPORT PROTEIN"/>
    <property type="match status" value="1"/>
</dbReference>
<dbReference type="PANTHER" id="PTHR30047">
    <property type="entry name" value="HIGH-AFFINITY CHOLINE TRANSPORT PROTEIN-RELATED"/>
    <property type="match status" value="1"/>
</dbReference>
<accession>A0ABQ5TG41</accession>
<evidence type="ECO:0000256" key="4">
    <source>
        <dbReference type="ARBA" id="ARBA00022475"/>
    </source>
</evidence>
<evidence type="ECO:0000256" key="3">
    <source>
        <dbReference type="ARBA" id="ARBA00022448"/>
    </source>
</evidence>
<feature type="transmembrane region" description="Helical" evidence="8">
    <location>
        <begin position="435"/>
        <end position="458"/>
    </location>
</feature>
<keyword evidence="4" id="KW-1003">Cell membrane</keyword>
<feature type="transmembrane region" description="Helical" evidence="8">
    <location>
        <begin position="187"/>
        <end position="210"/>
    </location>
</feature>
<evidence type="ECO:0000256" key="5">
    <source>
        <dbReference type="ARBA" id="ARBA00022692"/>
    </source>
</evidence>
<dbReference type="NCBIfam" id="TIGR00842">
    <property type="entry name" value="bcct"/>
    <property type="match status" value="1"/>
</dbReference>
<dbReference type="Pfam" id="PF02028">
    <property type="entry name" value="BCCT"/>
    <property type="match status" value="1"/>
</dbReference>
<feature type="transmembrane region" description="Helical" evidence="8">
    <location>
        <begin position="222"/>
        <end position="244"/>
    </location>
</feature>
<evidence type="ECO:0000313" key="10">
    <source>
        <dbReference type="Proteomes" id="UP001275436"/>
    </source>
</evidence>
<keyword evidence="3" id="KW-0813">Transport</keyword>
<dbReference type="InterPro" id="IPR000060">
    <property type="entry name" value="BCCT_transptr"/>
</dbReference>
<keyword evidence="10" id="KW-1185">Reference proteome</keyword>
<feature type="transmembrane region" description="Helical" evidence="8">
    <location>
        <begin position="134"/>
        <end position="155"/>
    </location>
</feature>
<feature type="transmembrane region" description="Helical" evidence="8">
    <location>
        <begin position="7"/>
        <end position="25"/>
    </location>
</feature>
<evidence type="ECO:0000256" key="2">
    <source>
        <dbReference type="ARBA" id="ARBA00005658"/>
    </source>
</evidence>
<dbReference type="RefSeq" id="WP_017795474.1">
    <property type="nucleotide sequence ID" value="NZ_BSKO01000001.1"/>
</dbReference>
<keyword evidence="7 8" id="KW-0472">Membrane</keyword>
<name>A0ABQ5TG41_9BACI</name>